<dbReference type="AlphaFoldDB" id="A0A3N0Y515"/>
<proteinExistence type="predicted"/>
<organism evidence="1 2">
    <name type="scientific">Anabarilius grahami</name>
    <name type="common">Kanglang fish</name>
    <name type="synonym">Barilius grahami</name>
    <dbReference type="NCBI Taxonomy" id="495550"/>
    <lineage>
        <taxon>Eukaryota</taxon>
        <taxon>Metazoa</taxon>
        <taxon>Chordata</taxon>
        <taxon>Craniata</taxon>
        <taxon>Vertebrata</taxon>
        <taxon>Euteleostomi</taxon>
        <taxon>Actinopterygii</taxon>
        <taxon>Neopterygii</taxon>
        <taxon>Teleostei</taxon>
        <taxon>Ostariophysi</taxon>
        <taxon>Cypriniformes</taxon>
        <taxon>Xenocyprididae</taxon>
        <taxon>Xenocypridinae</taxon>
        <taxon>Xenocypridinae incertae sedis</taxon>
        <taxon>Anabarilius</taxon>
    </lineage>
</organism>
<dbReference type="EMBL" id="RJVU01051812">
    <property type="protein sequence ID" value="ROL41292.1"/>
    <property type="molecule type" value="Genomic_DNA"/>
</dbReference>
<comment type="caution">
    <text evidence="1">The sequence shown here is derived from an EMBL/GenBank/DDBJ whole genome shotgun (WGS) entry which is preliminary data.</text>
</comment>
<accession>A0A3N0Y515</accession>
<reference evidence="1 2" key="1">
    <citation type="submission" date="2018-10" db="EMBL/GenBank/DDBJ databases">
        <title>Genome assembly for a Yunnan-Guizhou Plateau 3E fish, Anabarilius grahami (Regan), and its evolutionary and genetic applications.</title>
        <authorList>
            <person name="Jiang W."/>
        </authorList>
    </citation>
    <scope>NUCLEOTIDE SEQUENCE [LARGE SCALE GENOMIC DNA]</scope>
    <source>
        <strain evidence="1">AG-KIZ</strain>
        <tissue evidence="1">Muscle</tissue>
    </source>
</reference>
<evidence type="ECO:0000313" key="2">
    <source>
        <dbReference type="Proteomes" id="UP000281406"/>
    </source>
</evidence>
<gene>
    <name evidence="1" type="ORF">DPX16_2919</name>
</gene>
<dbReference type="Proteomes" id="UP000281406">
    <property type="component" value="Unassembled WGS sequence"/>
</dbReference>
<protein>
    <submittedName>
        <fullName evidence="1">Uncharacterized protein</fullName>
    </submittedName>
</protein>
<keyword evidence="2" id="KW-1185">Reference proteome</keyword>
<sequence length="169" mass="18619">MAFSRSADLRSLTAVHRAASCCLVLPSASESIQLIPCRLPSGSRGSAAPSLVQKVLKFEPMAVQLHCAIEKGFSSGKKETFSHTQYSFRISGNRGYVSNRTWSPKESGVGGSFVVLGKIRYVGPYFTARFDHMFSHVHDSIESPGIFQKSCSCCGITNKVFVLTFWEHY</sequence>
<name>A0A3N0Y515_ANAGA</name>
<evidence type="ECO:0000313" key="1">
    <source>
        <dbReference type="EMBL" id="ROL41292.1"/>
    </source>
</evidence>